<dbReference type="Gene3D" id="2.40.10.10">
    <property type="entry name" value="Trypsin-like serine proteases"/>
    <property type="match status" value="2"/>
</dbReference>
<evidence type="ECO:0000256" key="1">
    <source>
        <dbReference type="ARBA" id="ARBA00008764"/>
    </source>
</evidence>
<dbReference type="OrthoDB" id="9811262at2"/>
<accession>A0A5C0UGI9</accession>
<dbReference type="SUPFAM" id="SSF50494">
    <property type="entry name" value="Trypsin-like serine proteases"/>
    <property type="match status" value="1"/>
</dbReference>
<dbReference type="PANTHER" id="PTHR15462">
    <property type="entry name" value="SERINE PROTEASE"/>
    <property type="match status" value="1"/>
</dbReference>
<dbReference type="AlphaFoldDB" id="A0A5C0UGI9"/>
<dbReference type="InterPro" id="IPR050966">
    <property type="entry name" value="Glutamyl_endopeptidase"/>
</dbReference>
<dbReference type="Pfam" id="PF13365">
    <property type="entry name" value="Trypsin_2"/>
    <property type="match status" value="1"/>
</dbReference>
<protein>
    <recommendedName>
        <fullName evidence="6">Serine protease</fullName>
        <ecNumber evidence="6">3.4.21.-</ecNumber>
    </recommendedName>
</protein>
<comment type="similarity">
    <text evidence="1 6">Belongs to the peptidase S1B family.</text>
</comment>
<dbReference type="EC" id="3.4.21.-" evidence="6"/>
<dbReference type="Proteomes" id="UP000325004">
    <property type="component" value="Chromosome"/>
</dbReference>
<dbReference type="PRINTS" id="PR00839">
    <property type="entry name" value="V8PROTEASE"/>
</dbReference>
<evidence type="ECO:0000256" key="6">
    <source>
        <dbReference type="RuleBase" id="RU004296"/>
    </source>
</evidence>
<dbReference type="KEGG" id="cpri:FZC34_02005"/>
<dbReference type="InterPro" id="IPR008256">
    <property type="entry name" value="Peptidase_S1B"/>
</dbReference>
<dbReference type="GO" id="GO:0008236">
    <property type="term" value="F:serine-type peptidase activity"/>
    <property type="evidence" value="ECO:0007669"/>
    <property type="project" value="UniProtKB-KW"/>
</dbReference>
<name>A0A5C0UGI9_9PROT</name>
<evidence type="ECO:0000256" key="3">
    <source>
        <dbReference type="ARBA" id="ARBA00022729"/>
    </source>
</evidence>
<evidence type="ECO:0000256" key="2">
    <source>
        <dbReference type="ARBA" id="ARBA00022670"/>
    </source>
</evidence>
<keyword evidence="9" id="KW-1185">Reference proteome</keyword>
<evidence type="ECO:0000313" key="8">
    <source>
        <dbReference type="EMBL" id="QEK38673.1"/>
    </source>
</evidence>
<gene>
    <name evidence="8" type="ORF">FZC34_02005</name>
</gene>
<feature type="region of interest" description="Disordered" evidence="7">
    <location>
        <begin position="383"/>
        <end position="407"/>
    </location>
</feature>
<evidence type="ECO:0000256" key="5">
    <source>
        <dbReference type="ARBA" id="ARBA00022825"/>
    </source>
</evidence>
<evidence type="ECO:0000256" key="7">
    <source>
        <dbReference type="SAM" id="MobiDB-lite"/>
    </source>
</evidence>
<dbReference type="RefSeq" id="WP_148971794.1">
    <property type="nucleotide sequence ID" value="NZ_CP043316.1"/>
</dbReference>
<evidence type="ECO:0000256" key="4">
    <source>
        <dbReference type="ARBA" id="ARBA00022801"/>
    </source>
</evidence>
<keyword evidence="5 6" id="KW-0720">Serine protease</keyword>
<keyword evidence="2 6" id="KW-0645">Protease</keyword>
<dbReference type="PANTHER" id="PTHR15462:SF8">
    <property type="entry name" value="SERINE PROTEASE"/>
    <property type="match status" value="1"/>
</dbReference>
<dbReference type="GO" id="GO:0006508">
    <property type="term" value="P:proteolysis"/>
    <property type="evidence" value="ECO:0007669"/>
    <property type="project" value="UniProtKB-KW"/>
</dbReference>
<keyword evidence="3" id="KW-0732">Signal</keyword>
<dbReference type="InterPro" id="IPR009003">
    <property type="entry name" value="Peptidase_S1_PA"/>
</dbReference>
<keyword evidence="4 6" id="KW-0378">Hydrolase</keyword>
<proteinExistence type="inferred from homology"/>
<evidence type="ECO:0000313" key="9">
    <source>
        <dbReference type="Proteomes" id="UP000325004"/>
    </source>
</evidence>
<reference evidence="8 9" key="1">
    <citation type="submission" date="2019-08" db="EMBL/GenBank/DDBJ databases">
        <title>Highly reduced genomes of protist endosymbionts show evolutionary convergence.</title>
        <authorList>
            <person name="George E."/>
            <person name="Husnik F."/>
            <person name="Tashyreva D."/>
            <person name="Prokopchuk G."/>
            <person name="Horak A."/>
            <person name="Kwong W.K."/>
            <person name="Lukes J."/>
            <person name="Keeling P.J."/>
        </authorList>
    </citation>
    <scope>NUCLEOTIDE SEQUENCE [LARGE SCALE GENOMIC DNA]</scope>
    <source>
        <strain evidence="8">1604LC</strain>
    </source>
</reference>
<dbReference type="InterPro" id="IPR043504">
    <property type="entry name" value="Peptidase_S1_PA_chymotrypsin"/>
</dbReference>
<organism evidence="8 9">
    <name type="scientific">Candidatus Cytomitobacter primus</name>
    <dbReference type="NCBI Taxonomy" id="2066024"/>
    <lineage>
        <taxon>Bacteria</taxon>
        <taxon>Pseudomonadati</taxon>
        <taxon>Pseudomonadota</taxon>
        <taxon>Alphaproteobacteria</taxon>
        <taxon>Holosporales</taxon>
        <taxon>Holosporaceae</taxon>
        <taxon>Candidatus Cytomitobacter</taxon>
    </lineage>
</organism>
<sequence>MNKILCACLIAGIIDGMPDSESEVSSESTFHGVYVNACGDGKVTIRSPNKQSVDTYQTNTIDPDEWEGPFFDSFAPYYIKKEDHEHQVEESEALESILSDKSKFDEIFKLIKSDELKTMPYSSCGKVRVTYAVEGHKRNYVGSGFLINKNIVMTAAHNVLTKNFSAAKPNKNKIRAAHAYFCAKSDDKKDLGNECSHYYIHPEWEKGLDDNYDVALLFFAQAEADKLTLQLAKDQNVKVVGYPKGCDEMRKTEGSDTQYDGAVLKHKADTLPGNSGGPIISAENECVLGVHTRGKSDKEDYNKGVRVKKSILQFIDDSIEKYNQDIAGNDKFKKSYNQDSEIAKAERNKETDMVKSLLANSAGIDLVMRVAKILTKDEVNKLKEQVDHNSDINASGDNPDAKRQRTA</sequence>
<dbReference type="EMBL" id="CP043316">
    <property type="protein sequence ID" value="QEK38673.1"/>
    <property type="molecule type" value="Genomic_DNA"/>
</dbReference>